<evidence type="ECO:0000256" key="1">
    <source>
        <dbReference type="ARBA" id="ARBA00010139"/>
    </source>
</evidence>
<evidence type="ECO:0000256" key="3">
    <source>
        <dbReference type="ARBA" id="ARBA00022827"/>
    </source>
</evidence>
<protein>
    <submittedName>
        <fullName evidence="5">FAD/NAD(P)-binding domain-containing protein</fullName>
    </submittedName>
</protein>
<keyword evidence="6" id="KW-1185">Reference proteome</keyword>
<dbReference type="AlphaFoldDB" id="A0AA38VMF4"/>
<evidence type="ECO:0000313" key="6">
    <source>
        <dbReference type="Proteomes" id="UP001174691"/>
    </source>
</evidence>
<name>A0AA38VMF4_9PEZI</name>
<dbReference type="InterPro" id="IPR051209">
    <property type="entry name" value="FAD-bind_Monooxygenase_sf"/>
</dbReference>
<keyword evidence="3" id="KW-0274">FAD</keyword>
<reference evidence="5" key="1">
    <citation type="submission" date="2022-07" db="EMBL/GenBank/DDBJ databases">
        <title>Fungi with potential for degradation of polypropylene.</title>
        <authorList>
            <person name="Gostincar C."/>
        </authorList>
    </citation>
    <scope>NUCLEOTIDE SEQUENCE</scope>
    <source>
        <strain evidence="5">EXF-13287</strain>
    </source>
</reference>
<organism evidence="5 6">
    <name type="scientific">Coniochaeta hoffmannii</name>
    <dbReference type="NCBI Taxonomy" id="91930"/>
    <lineage>
        <taxon>Eukaryota</taxon>
        <taxon>Fungi</taxon>
        <taxon>Dikarya</taxon>
        <taxon>Ascomycota</taxon>
        <taxon>Pezizomycotina</taxon>
        <taxon>Sordariomycetes</taxon>
        <taxon>Sordariomycetidae</taxon>
        <taxon>Coniochaetales</taxon>
        <taxon>Coniochaetaceae</taxon>
        <taxon>Coniochaeta</taxon>
    </lineage>
</organism>
<dbReference type="Proteomes" id="UP001174691">
    <property type="component" value="Unassembled WGS sequence"/>
</dbReference>
<dbReference type="Pfam" id="PF13450">
    <property type="entry name" value="NAD_binding_8"/>
    <property type="match status" value="1"/>
</dbReference>
<comment type="caution">
    <text evidence="5">The sequence shown here is derived from an EMBL/GenBank/DDBJ whole genome shotgun (WGS) entry which is preliminary data.</text>
</comment>
<dbReference type="SUPFAM" id="SSF51905">
    <property type="entry name" value="FAD/NAD(P)-binding domain"/>
    <property type="match status" value="2"/>
</dbReference>
<dbReference type="GO" id="GO:0050661">
    <property type="term" value="F:NADP binding"/>
    <property type="evidence" value="ECO:0007669"/>
    <property type="project" value="InterPro"/>
</dbReference>
<gene>
    <name evidence="5" type="ORF">NKR19_g8507</name>
</gene>
<evidence type="ECO:0000256" key="4">
    <source>
        <dbReference type="ARBA" id="ARBA00023002"/>
    </source>
</evidence>
<dbReference type="EMBL" id="JANBVN010000174">
    <property type="protein sequence ID" value="KAJ9134847.1"/>
    <property type="molecule type" value="Genomic_DNA"/>
</dbReference>
<dbReference type="InterPro" id="IPR020946">
    <property type="entry name" value="Flavin_mOase-like"/>
</dbReference>
<keyword evidence="4" id="KW-0560">Oxidoreductase</keyword>
<comment type="similarity">
    <text evidence="1">Belongs to the FAD-binding monooxygenase family.</text>
</comment>
<keyword evidence="2" id="KW-0285">Flavoprotein</keyword>
<dbReference type="PANTHER" id="PTHR42877">
    <property type="entry name" value="L-ORNITHINE N(5)-MONOOXYGENASE-RELATED"/>
    <property type="match status" value="1"/>
</dbReference>
<dbReference type="Gene3D" id="3.50.50.60">
    <property type="entry name" value="FAD/NAD(P)-binding domain"/>
    <property type="match status" value="2"/>
</dbReference>
<dbReference type="GO" id="GO:0004499">
    <property type="term" value="F:N,N-dimethylaniline monooxygenase activity"/>
    <property type="evidence" value="ECO:0007669"/>
    <property type="project" value="InterPro"/>
</dbReference>
<dbReference type="GO" id="GO:0050660">
    <property type="term" value="F:flavin adenine dinucleotide binding"/>
    <property type="evidence" value="ECO:0007669"/>
    <property type="project" value="InterPro"/>
</dbReference>
<dbReference type="InterPro" id="IPR036188">
    <property type="entry name" value="FAD/NAD-bd_sf"/>
</dbReference>
<dbReference type="Pfam" id="PF00743">
    <property type="entry name" value="FMO-like"/>
    <property type="match status" value="1"/>
</dbReference>
<evidence type="ECO:0000313" key="5">
    <source>
        <dbReference type="EMBL" id="KAJ9134847.1"/>
    </source>
</evidence>
<dbReference type="PANTHER" id="PTHR42877:SF8">
    <property type="entry name" value="MONOOXYGENASE"/>
    <property type="match status" value="1"/>
</dbReference>
<evidence type="ECO:0000256" key="2">
    <source>
        <dbReference type="ARBA" id="ARBA00022630"/>
    </source>
</evidence>
<sequence>MAEQLFNPRTQAEQEALKRLAGPIHTERHVKVICVGAGASGLLMAYKLQRHFTNFSLTVYEKNPAVAGTWYENRYPGCACDVPSHNYTWSFEPKLDWSAVYPPAKEIFDYFEGFAQKYGLHQYVKTQHQVVGATWNHDKGGYDVKIQDNSTGTLITDHCDILVNAGGILNNWRWPAIPGLDKYKGVLLHTANWDDSVSLEGKHVGLIGNGSSGIQVLPAIRDKCAKVTTFIREPTWVSPVQGLEQHRYSEEEKKEFANKPNALLEYRKVVETGLNGQFGIFLKGNKINQETHKHMLAQMKQKLNDPFLESKLIPDWSVGCRRLTPGVNYLESLTKPNVKVVYGEINEITERGCLCDDGNEYPVDILICATGFDTSFKPRFPVVAPSGEDLQDKWAKDPESYLGVAAAGFPNYLIFLGPNCPIGNGPVLSAIEAQADWMCQLIDRFQTTNMHTFSPKEEAVRDFVAYKDHFMRRTVWADPCRSWYKPRPDGPVVALWPGSTLHYIEAMKELRLDDFEVGYAGNRFAWLGNGYSQTELDPTADWAYYIRERDDDPPLSTAGRRKLLTKSGTVKGREMIVFSGADTQELAGASQARL</sequence>
<proteinExistence type="inferred from homology"/>
<accession>A0AA38VMF4</accession>